<dbReference type="EMBL" id="CP001802">
    <property type="protein sequence ID" value="ACY19462.1"/>
    <property type="molecule type" value="Genomic_DNA"/>
</dbReference>
<dbReference type="eggNOG" id="ENOG5031EFB">
    <property type="taxonomic scope" value="Bacteria"/>
</dbReference>
<sequence>MNKKLSRTMIVGAMIGATSMAGMVTSGVATAAPLSPTNCAKTATPSAPNGWGNSFSDERGQAGKIVATNVVDQDGSLQFTTTPEVPRQASYHSAGKLPLTTLAGKPLAFEKSAGNANWQLRVTGANTGQGDGFATLVWSAPDAAGKYDAASSDKWWATRDLGSLKRGQTGTLAQLTAAANSGGKNTVVEHYGVSSQPNSGTGKVNVDNVSLNGCTTNFAVKGGNGSLGIELPGIGTL</sequence>
<gene>
    <name evidence="3" type="ordered locus">Gbro_0112</name>
</gene>
<accession>D0LB31</accession>
<feature type="region of interest" description="Disordered" evidence="1">
    <location>
        <begin position="38"/>
        <end position="58"/>
    </location>
</feature>
<feature type="signal peptide" evidence="2">
    <location>
        <begin position="1"/>
        <end position="31"/>
    </location>
</feature>
<evidence type="ECO:0000256" key="1">
    <source>
        <dbReference type="SAM" id="MobiDB-lite"/>
    </source>
</evidence>
<dbReference type="HOGENOM" id="CLU_1208380_0_0_11"/>
<evidence type="ECO:0008006" key="5">
    <source>
        <dbReference type="Google" id="ProtNLM"/>
    </source>
</evidence>
<dbReference type="AlphaFoldDB" id="D0LB31"/>
<feature type="chain" id="PRO_5003009931" description="Secreted protein" evidence="2">
    <location>
        <begin position="32"/>
        <end position="237"/>
    </location>
</feature>
<reference evidence="4" key="1">
    <citation type="submission" date="2009-10" db="EMBL/GenBank/DDBJ databases">
        <title>The complete chromosome of Gordonia bronchialis DSM 43247.</title>
        <authorList>
            <consortium name="US DOE Joint Genome Institute (JGI-PGF)"/>
            <person name="Lucas S."/>
            <person name="Copeland A."/>
            <person name="Lapidus A."/>
            <person name="Glavina del Rio T."/>
            <person name="Dalin E."/>
            <person name="Tice H."/>
            <person name="Bruce D."/>
            <person name="Goodwin L."/>
            <person name="Pitluck S."/>
            <person name="Kyrpides N."/>
            <person name="Mavromatis K."/>
            <person name="Ivanova N."/>
            <person name="Ovchinnikova G."/>
            <person name="Saunders E."/>
            <person name="Brettin T."/>
            <person name="Detter J.C."/>
            <person name="Han C."/>
            <person name="Larimer F."/>
            <person name="Land M."/>
            <person name="Hauser L."/>
            <person name="Markowitz V."/>
            <person name="Cheng J.-F."/>
            <person name="Hugenholtz P."/>
            <person name="Woyke T."/>
            <person name="Wu D."/>
            <person name="Jando M."/>
            <person name="Schneider S."/>
            <person name="Goeker M."/>
            <person name="Klenk H.-P."/>
            <person name="Eisen J.A."/>
        </authorList>
    </citation>
    <scope>NUCLEOTIDE SEQUENCE [LARGE SCALE GENOMIC DNA]</scope>
    <source>
        <strain evidence="4">ATCC 25592 / DSM 43247 / BCRC 13721 / JCM 3198 / KCTC 3076 / NBRC 16047 / NCTC 10667</strain>
    </source>
</reference>
<protein>
    <recommendedName>
        <fullName evidence="5">Secreted protein</fullName>
    </recommendedName>
</protein>
<evidence type="ECO:0000256" key="2">
    <source>
        <dbReference type="SAM" id="SignalP"/>
    </source>
</evidence>
<organism evidence="3 4">
    <name type="scientific">Gordonia bronchialis (strain ATCC 25592 / DSM 43247 / BCRC 13721 / JCM 3198 / KCTC 3076 / NBRC 16047 / NCTC 10667)</name>
    <name type="common">Rhodococcus bronchialis</name>
    <dbReference type="NCBI Taxonomy" id="526226"/>
    <lineage>
        <taxon>Bacteria</taxon>
        <taxon>Bacillati</taxon>
        <taxon>Actinomycetota</taxon>
        <taxon>Actinomycetes</taxon>
        <taxon>Mycobacteriales</taxon>
        <taxon>Gordoniaceae</taxon>
        <taxon>Gordonia</taxon>
    </lineage>
</organism>
<evidence type="ECO:0000313" key="4">
    <source>
        <dbReference type="Proteomes" id="UP000001219"/>
    </source>
</evidence>
<evidence type="ECO:0000313" key="3">
    <source>
        <dbReference type="EMBL" id="ACY19462.1"/>
    </source>
</evidence>
<dbReference type="KEGG" id="gbr:Gbro_0112"/>
<keyword evidence="4" id="KW-1185">Reference proteome</keyword>
<reference evidence="3 4" key="2">
    <citation type="journal article" date="2010" name="Stand. Genomic Sci.">
        <title>Complete genome sequence of Gordonia bronchialis type strain (3410).</title>
        <authorList>
            <person name="Ivanova N."/>
            <person name="Sikorski J."/>
            <person name="Jando M."/>
            <person name="Lapidus A."/>
            <person name="Nolan M."/>
            <person name="Lucas S."/>
            <person name="Del Rio T.G."/>
            <person name="Tice H."/>
            <person name="Copeland A."/>
            <person name="Cheng J.F."/>
            <person name="Chen F."/>
            <person name="Bruce D."/>
            <person name="Goodwin L."/>
            <person name="Pitluck S."/>
            <person name="Mavromatis K."/>
            <person name="Ovchinnikova G."/>
            <person name="Pati A."/>
            <person name="Chen A."/>
            <person name="Palaniappan K."/>
            <person name="Land M."/>
            <person name="Hauser L."/>
            <person name="Chang Y.J."/>
            <person name="Jeffries C.D."/>
            <person name="Chain P."/>
            <person name="Saunders E."/>
            <person name="Han C."/>
            <person name="Detter J.C."/>
            <person name="Brettin T."/>
            <person name="Rohde M."/>
            <person name="Goker M."/>
            <person name="Bristow J."/>
            <person name="Eisen J.A."/>
            <person name="Markowitz V."/>
            <person name="Hugenholtz P."/>
            <person name="Klenk H.P."/>
            <person name="Kyrpides N.C."/>
        </authorList>
    </citation>
    <scope>NUCLEOTIDE SEQUENCE [LARGE SCALE GENOMIC DNA]</scope>
    <source>
        <strain evidence="4">ATCC 25592 / DSM 43247 / BCRC 13721 / JCM 3198 / KCTC 3076 / NBRC 16047 / NCTC 10667</strain>
    </source>
</reference>
<keyword evidence="2" id="KW-0732">Signal</keyword>
<name>D0LB31_GORB4</name>
<proteinExistence type="predicted"/>
<feature type="compositionally biased region" description="Polar residues" evidence="1">
    <location>
        <begin position="38"/>
        <end position="55"/>
    </location>
</feature>
<dbReference type="Proteomes" id="UP000001219">
    <property type="component" value="Chromosome"/>
</dbReference>